<keyword evidence="3" id="KW-1185">Reference proteome</keyword>
<accession>A0ABZ0ZSJ0</accession>
<feature type="region of interest" description="Disordered" evidence="1">
    <location>
        <begin position="120"/>
        <end position="161"/>
    </location>
</feature>
<evidence type="ECO:0000313" key="3">
    <source>
        <dbReference type="Proteomes" id="UP001327225"/>
    </source>
</evidence>
<name>A0ABZ0ZSJ0_9ACTN</name>
<dbReference type="EMBL" id="CP141059">
    <property type="protein sequence ID" value="WQQ26759.1"/>
    <property type="molecule type" value="Genomic_DNA"/>
</dbReference>
<organism evidence="2 3">
    <name type="scientific">Nocardioides bizhenqiangii</name>
    <dbReference type="NCBI Taxonomy" id="3095076"/>
    <lineage>
        <taxon>Bacteria</taxon>
        <taxon>Bacillati</taxon>
        <taxon>Actinomycetota</taxon>
        <taxon>Actinomycetes</taxon>
        <taxon>Propionibacteriales</taxon>
        <taxon>Nocardioidaceae</taxon>
        <taxon>Nocardioides</taxon>
    </lineage>
</organism>
<dbReference type="Proteomes" id="UP001327225">
    <property type="component" value="Chromosome"/>
</dbReference>
<protein>
    <submittedName>
        <fullName evidence="2">Uncharacterized protein</fullName>
    </submittedName>
</protein>
<evidence type="ECO:0000313" key="2">
    <source>
        <dbReference type="EMBL" id="WQQ26759.1"/>
    </source>
</evidence>
<proteinExistence type="predicted"/>
<evidence type="ECO:0000256" key="1">
    <source>
        <dbReference type="SAM" id="MobiDB-lite"/>
    </source>
</evidence>
<reference evidence="3" key="1">
    <citation type="submission" date="2023-12" db="EMBL/GenBank/DDBJ databases">
        <title>Novel species in genus Nocardioides.</title>
        <authorList>
            <person name="Zhou H."/>
        </authorList>
    </citation>
    <scope>NUCLEOTIDE SEQUENCE [LARGE SCALE GENOMIC DNA]</scope>
    <source>
        <strain evidence="3">HM61</strain>
    </source>
</reference>
<gene>
    <name evidence="2" type="ORF">SHK19_00665</name>
</gene>
<dbReference type="RefSeq" id="WP_322937564.1">
    <property type="nucleotide sequence ID" value="NZ_CP141059.1"/>
</dbReference>
<feature type="region of interest" description="Disordered" evidence="1">
    <location>
        <begin position="40"/>
        <end position="61"/>
    </location>
</feature>
<feature type="compositionally biased region" description="Basic and acidic residues" evidence="1">
    <location>
        <begin position="120"/>
        <end position="130"/>
    </location>
</feature>
<sequence>MAGGEQRLRQGQTQLGRLCSRLRVFGQRLPHHHDRLLGEASRTHRRHPQLGELGSHGHTCARRAVHSEPIPPKRRGEVATECGDLASIAHRVERFNCRTLTAKEALCELDAVLSLARQPETQRDMREVDQGPRLPHRITGRTNAGQGSMKARPGVGKASGVSLPHRLQHQGLGRYAMRSSFGTDRFREVTQA</sequence>